<dbReference type="AlphaFoldDB" id="A0A7G9R2N7"/>
<feature type="domain" description="Phage shock protein PspC N-terminal" evidence="8">
    <location>
        <begin position="31"/>
        <end position="85"/>
    </location>
</feature>
<evidence type="ECO:0000256" key="4">
    <source>
        <dbReference type="ARBA" id="ARBA00022989"/>
    </source>
</evidence>
<gene>
    <name evidence="9" type="ORF">H9L10_01865</name>
</gene>
<feature type="compositionally biased region" description="Pro residues" evidence="6">
    <location>
        <begin position="195"/>
        <end position="207"/>
    </location>
</feature>
<evidence type="ECO:0000256" key="6">
    <source>
        <dbReference type="SAM" id="MobiDB-lite"/>
    </source>
</evidence>
<keyword evidence="2" id="KW-1003">Cell membrane</keyword>
<keyword evidence="5 7" id="KW-0472">Membrane</keyword>
<dbReference type="Pfam" id="PF04024">
    <property type="entry name" value="PspC"/>
    <property type="match status" value="1"/>
</dbReference>
<evidence type="ECO:0000313" key="9">
    <source>
        <dbReference type="EMBL" id="QNN49862.1"/>
    </source>
</evidence>
<feature type="compositionally biased region" description="Basic residues" evidence="6">
    <location>
        <begin position="232"/>
        <end position="241"/>
    </location>
</feature>
<feature type="compositionally biased region" description="Pro residues" evidence="6">
    <location>
        <begin position="158"/>
        <end position="176"/>
    </location>
</feature>
<dbReference type="GO" id="GO:0005886">
    <property type="term" value="C:plasma membrane"/>
    <property type="evidence" value="ECO:0007669"/>
    <property type="project" value="UniProtKB-SubCell"/>
</dbReference>
<evidence type="ECO:0000256" key="3">
    <source>
        <dbReference type="ARBA" id="ARBA00022692"/>
    </source>
</evidence>
<dbReference type="RefSeq" id="WP_187566741.1">
    <property type="nucleotide sequence ID" value="NZ_CP060712.1"/>
</dbReference>
<proteinExistence type="predicted"/>
<dbReference type="KEGG" id="pei:H9L10_01865"/>
<feature type="transmembrane region" description="Helical" evidence="7">
    <location>
        <begin position="101"/>
        <end position="122"/>
    </location>
</feature>
<dbReference type="EMBL" id="CP060712">
    <property type="protein sequence ID" value="QNN49862.1"/>
    <property type="molecule type" value="Genomic_DNA"/>
</dbReference>
<feature type="compositionally biased region" description="Basic residues" evidence="6">
    <location>
        <begin position="178"/>
        <end position="194"/>
    </location>
</feature>
<comment type="subcellular location">
    <subcellularLocation>
        <location evidence="1">Cell membrane</location>
        <topology evidence="1">Single-pass membrane protein</topology>
    </subcellularLocation>
</comment>
<dbReference type="InterPro" id="IPR007168">
    <property type="entry name" value="Phageshock_PspC_N"/>
</dbReference>
<dbReference type="Proteomes" id="UP000515976">
    <property type="component" value="Chromosome"/>
</dbReference>
<evidence type="ECO:0000256" key="2">
    <source>
        <dbReference type="ARBA" id="ARBA00022475"/>
    </source>
</evidence>
<dbReference type="InterPro" id="IPR052027">
    <property type="entry name" value="PspC"/>
</dbReference>
<reference evidence="9 10" key="1">
    <citation type="submission" date="2020-08" db="EMBL/GenBank/DDBJ databases">
        <title>Genome sequence of Phycicoccus endophyticus JCM 31784T.</title>
        <authorList>
            <person name="Hyun D.-W."/>
            <person name="Bae J.-W."/>
        </authorList>
    </citation>
    <scope>NUCLEOTIDE SEQUENCE [LARGE SCALE GENOMIC DNA]</scope>
    <source>
        <strain evidence="9 10">JCM 31784</strain>
    </source>
</reference>
<keyword evidence="10" id="KW-1185">Reference proteome</keyword>
<evidence type="ECO:0000256" key="5">
    <source>
        <dbReference type="ARBA" id="ARBA00023136"/>
    </source>
</evidence>
<name>A0A7G9R2N7_9MICO</name>
<evidence type="ECO:0000256" key="7">
    <source>
        <dbReference type="SAM" id="Phobius"/>
    </source>
</evidence>
<feature type="compositionally biased region" description="Low complexity" evidence="6">
    <location>
        <begin position="219"/>
        <end position="231"/>
    </location>
</feature>
<keyword evidence="4 7" id="KW-1133">Transmembrane helix</keyword>
<feature type="transmembrane region" description="Helical" evidence="7">
    <location>
        <begin position="128"/>
        <end position="146"/>
    </location>
</feature>
<feature type="region of interest" description="Disordered" evidence="6">
    <location>
        <begin position="151"/>
        <end position="292"/>
    </location>
</feature>
<evidence type="ECO:0000259" key="8">
    <source>
        <dbReference type="Pfam" id="PF04024"/>
    </source>
</evidence>
<feature type="compositionally biased region" description="Low complexity" evidence="6">
    <location>
        <begin position="242"/>
        <end position="285"/>
    </location>
</feature>
<protein>
    <submittedName>
        <fullName evidence="9">PspC domain-containing protein</fullName>
    </submittedName>
</protein>
<dbReference type="PANTHER" id="PTHR33885">
    <property type="entry name" value="PHAGE SHOCK PROTEIN C"/>
    <property type="match status" value="1"/>
</dbReference>
<keyword evidence="3 7" id="KW-0812">Transmembrane</keyword>
<feature type="transmembrane region" description="Helical" evidence="7">
    <location>
        <begin position="56"/>
        <end position="81"/>
    </location>
</feature>
<accession>A0A7G9R2N7</accession>
<evidence type="ECO:0000256" key="1">
    <source>
        <dbReference type="ARBA" id="ARBA00004162"/>
    </source>
</evidence>
<sequence>MTQSSTTSTPPGGSGPGVLDDGLARLRGSGIRRDADRRWFGGVCAGLAAHYGVDPLLIRAAAIVLTIAGGIGVPVYLLLWLLLPDARGEVIAERALRHGDAWAVVLALVTGVVVLGVLLSFLHDGSAWGAPLWLLVPVGLVGWFLATRSRGTSSPTGTVPPPPPAGSAQSVPPPAPSVRRRRLPPPATPRRRPPARPTPACPTPPRPATARARTRRARTAAPRRAPRSGPSGRRRPRRHAVAARTASSGWSASGSCSPSSAWAWPSPSRSASPGSRSSSGCRWPSVVPRSSC</sequence>
<dbReference type="PANTHER" id="PTHR33885:SF3">
    <property type="entry name" value="PHAGE SHOCK PROTEIN C"/>
    <property type="match status" value="1"/>
</dbReference>
<organism evidence="9 10">
    <name type="scientific">Phycicoccus endophyticus</name>
    <dbReference type="NCBI Taxonomy" id="1690220"/>
    <lineage>
        <taxon>Bacteria</taxon>
        <taxon>Bacillati</taxon>
        <taxon>Actinomycetota</taxon>
        <taxon>Actinomycetes</taxon>
        <taxon>Micrococcales</taxon>
        <taxon>Intrasporangiaceae</taxon>
        <taxon>Phycicoccus</taxon>
    </lineage>
</organism>
<evidence type="ECO:0000313" key="10">
    <source>
        <dbReference type="Proteomes" id="UP000515976"/>
    </source>
</evidence>